<organism evidence="8">
    <name type="scientific">Oscillatoriales cyanobacterium SpSt-418</name>
    <dbReference type="NCBI Taxonomy" id="2282169"/>
    <lineage>
        <taxon>Bacteria</taxon>
        <taxon>Bacillati</taxon>
        <taxon>Cyanobacteriota</taxon>
        <taxon>Cyanophyceae</taxon>
        <taxon>Oscillatoriophycideae</taxon>
        <taxon>Oscillatoriales</taxon>
    </lineage>
</organism>
<feature type="transmembrane region" description="Helical" evidence="6">
    <location>
        <begin position="30"/>
        <end position="49"/>
    </location>
</feature>
<dbReference type="PANTHER" id="PTHR34457">
    <property type="entry name" value="EMBRYO DEFECTIVE 2410"/>
    <property type="match status" value="1"/>
</dbReference>
<evidence type="ECO:0000256" key="5">
    <source>
        <dbReference type="SAM" id="MobiDB-lite"/>
    </source>
</evidence>
<dbReference type="InterPro" id="IPR007452">
    <property type="entry name" value="TamB_C"/>
</dbReference>
<reference evidence="8" key="1">
    <citation type="journal article" date="2020" name="mSystems">
        <title>Genome- and Community-Level Interaction Insights into Carbon Utilization and Element Cycling Functions of Hydrothermarchaeota in Hydrothermal Sediment.</title>
        <authorList>
            <person name="Zhou Z."/>
            <person name="Liu Y."/>
            <person name="Xu W."/>
            <person name="Pan J."/>
            <person name="Luo Z.H."/>
            <person name="Li M."/>
        </authorList>
    </citation>
    <scope>NUCLEOTIDE SEQUENCE [LARGE SCALE GENOMIC DNA]</scope>
    <source>
        <strain evidence="8">SpSt-418</strain>
    </source>
</reference>
<evidence type="ECO:0000256" key="6">
    <source>
        <dbReference type="SAM" id="Phobius"/>
    </source>
</evidence>
<gene>
    <name evidence="8" type="ORF">ENR64_23635</name>
</gene>
<proteinExistence type="predicted"/>
<evidence type="ECO:0000313" key="8">
    <source>
        <dbReference type="EMBL" id="HFN00688.1"/>
    </source>
</evidence>
<feature type="region of interest" description="Disordered" evidence="5">
    <location>
        <begin position="1"/>
        <end position="24"/>
    </location>
</feature>
<protein>
    <recommendedName>
        <fullName evidence="7">Translocation and assembly module TamB C-terminal domain-containing protein</fullName>
    </recommendedName>
</protein>
<accession>A0A7C3KID0</accession>
<dbReference type="GO" id="GO:0005886">
    <property type="term" value="C:plasma membrane"/>
    <property type="evidence" value="ECO:0007669"/>
    <property type="project" value="InterPro"/>
</dbReference>
<dbReference type="EMBL" id="DSRU01000337">
    <property type="protein sequence ID" value="HFN00688.1"/>
    <property type="molecule type" value="Genomic_DNA"/>
</dbReference>
<keyword evidence="4 6" id="KW-0472">Membrane</keyword>
<evidence type="ECO:0000256" key="1">
    <source>
        <dbReference type="ARBA" id="ARBA00004167"/>
    </source>
</evidence>
<keyword evidence="3 6" id="KW-1133">Transmembrane helix</keyword>
<dbReference type="PANTHER" id="PTHR34457:SF3">
    <property type="entry name" value="PROTEIN TIC236, CHLOROPLASTIC"/>
    <property type="match status" value="1"/>
</dbReference>
<comment type="subcellular location">
    <subcellularLocation>
        <location evidence="1">Membrane</location>
        <topology evidence="1">Single-pass membrane protein</topology>
    </subcellularLocation>
</comment>
<comment type="caution">
    <text evidence="8">The sequence shown here is derived from an EMBL/GenBank/DDBJ whole genome shotgun (WGS) entry which is preliminary data.</text>
</comment>
<sequence length="1824" mass="194118">MTNPPEPNNLPNSEPDPSREPRSPRRWRRLLVPGSIVLVGAAGAAWWGYGVLKQQLPIIVERELEKSLERPVELGPVESLTLSGIRVGRSVVPPTATDKDTLTIESVDIRFNILKILWTRNLYLNITANRPTIYVDQDKDGEWLKISLPEQDETKPGRSDLDTITLRDADVTLVPWAKYGDKPAKPIRLQPANGTVRLSDQGKQINFDVDGRSLAGGEIKLMGSSLRLPRAEVPEERSPNLIKLQARTQNFLASEIDRLLKFPVSLQAGRVDANVGVEFDPRRENPALDGTAQFQGVHLQIPNAPAPIQQANGTLRLKDTVLSLEDTSGLFGKVPLTAAGDIDLDKGFNLTATVKSARLPDVLTSLNLKSPVPLAGNAAANLKITGPLEQPLLSGEARSVSALRVDRVNLDRLSTKFRLDLENQRFTIAELTAVPQGGGQVTGRGDVRLSKQPQLALNFQVRNALVDPVVRSYATDTKVPPIGRVNATGSITGPSDRALVRLSQIALQPPEGGSVTGQGTVQLGGVEPQLAFQFTANQVPGNAIARTYANVQNAPLDVGLVDARATISGTSQNLLIALDDLVARPQQGGSISGSGEVRVRQGTPNLALSFRANDLPGDGIVRAFVSPSVLPLAIGRVNGRADLNGTTENLLVRIPNLAVRPPSGGSVTASGSVRLVNQQPQLALNFQANDLSGNAIARAYNQGKPSPVELGAIQAQGAIAGSLSAPRITADARIPVEGGVVDAELRASGGRWQANFDSTNVNLAGISPDLRGQLDGQLTASGSLASFRPGNIRASGQVRLSEGVSLINRPITADVRWDGQKVVIDRAVGPGFGAAGFLFAKLEGAGAPALTGFDLNVRTRDLSLQALEIPLPVDVPYSGVVDFNGRVQGSPASPKVRGDIALRNFRLNETAFESPLTGTILVDNGVRLNLNGQRDLIALTLSPDYRPIAFEIRSDQIYAKGTGQGDVLNIQARNFPLAIANIPGTLPYPVSGTLNTDQLTVNLRTFEVTGEVNVAQPAIGTFQAENFLGLISFANGIARLEDARLVRVQRGLGGEELGRTTIQISATANLRQPDPQFEGEIAIADGRVQDVLELLQVFDLSDFARNTPQPNFGTAADLQTSPVALGDNTVLERLQRLAEVRKLLEQAEAERQQAAIPQLQELQGVFDASIKASGSLKGGVTAQFNLEGQNWQWRNYEAQQVIVSGSFENGALTLLPVRVQSGDTVIAFSGQLLGEEQSGQLRMVNVPIDAIKEFTSASVGGQLAQTLQSVVVDGKLNATATLSGRFVNPQAVGEITIADGSLNGTAIQSAQGSFQYSDARLDFGSNILIAGDDPIRISGSLPYRLPFAEVTPRSSDIALDIDVRDEGLVLLNLLNNQVAWVDGQGEVQLKVRGTLLRPDAEGFARIENATIAARALPEPLTNASGLVRFDDDRIVIEQPITGQFSRGKVSAAGVIPLVAPFIETDPSFGSTIAVTLENLNLNLKGLYRGGVNGRVEVGGTALAPVLTGVISLSDGEVLLASTQTGEGEAPVDPNATPSAAAPVELRDLRIELGDRLRVTSAPILNFVARGELVVNGPLNELEPQGIITLTAGQVNLFTTQFTLDRGYPQVAIFEPNRGLDPILDVRLIASVPEVRGRFTTGATSTEISESVIPASQIGGLQTVRVQASVNGPASQIFENLQLTSSPSRTETEIVSLIGGGFITTLGRGDSLLGIANLAGSALLTNIQTTIGNAIGLSEFRLFPTLTREDAAEDSGNNDPSTLGLAAEAAVDITSNVSVSVLKIVTNDDPFQFGVRYRINDRTLIRGSTDFSGDSRLQIEYEARF</sequence>
<evidence type="ECO:0000256" key="4">
    <source>
        <dbReference type="ARBA" id="ARBA00023136"/>
    </source>
</evidence>
<dbReference type="GO" id="GO:0009306">
    <property type="term" value="P:protein secretion"/>
    <property type="evidence" value="ECO:0007669"/>
    <property type="project" value="InterPro"/>
</dbReference>
<dbReference type="Pfam" id="PF04357">
    <property type="entry name" value="TamB"/>
    <property type="match status" value="1"/>
</dbReference>
<dbReference type="InterPro" id="IPR053022">
    <property type="entry name" value="Chloroplast_translocon_comp"/>
</dbReference>
<evidence type="ECO:0000259" key="7">
    <source>
        <dbReference type="Pfam" id="PF04357"/>
    </source>
</evidence>
<evidence type="ECO:0000256" key="2">
    <source>
        <dbReference type="ARBA" id="ARBA00022692"/>
    </source>
</evidence>
<evidence type="ECO:0000256" key="3">
    <source>
        <dbReference type="ARBA" id="ARBA00022989"/>
    </source>
</evidence>
<feature type="domain" description="Translocation and assembly module TamB C-terminal" evidence="7">
    <location>
        <begin position="1440"/>
        <end position="1824"/>
    </location>
</feature>
<keyword evidence="2 6" id="KW-0812">Transmembrane</keyword>
<name>A0A7C3KID0_9CYAN</name>